<keyword evidence="3" id="KW-1185">Reference proteome</keyword>
<proteinExistence type="predicted"/>
<feature type="compositionally biased region" description="Polar residues" evidence="1">
    <location>
        <begin position="62"/>
        <end position="74"/>
    </location>
</feature>
<accession>A0A1W0WD50</accession>
<evidence type="ECO:0000313" key="2">
    <source>
        <dbReference type="EMBL" id="OQV13145.1"/>
    </source>
</evidence>
<evidence type="ECO:0000313" key="3">
    <source>
        <dbReference type="Proteomes" id="UP000192578"/>
    </source>
</evidence>
<dbReference type="Proteomes" id="UP000192578">
    <property type="component" value="Unassembled WGS sequence"/>
</dbReference>
<name>A0A1W0WD50_HYPEX</name>
<evidence type="ECO:0000256" key="1">
    <source>
        <dbReference type="SAM" id="MobiDB-lite"/>
    </source>
</evidence>
<feature type="compositionally biased region" description="Polar residues" evidence="1">
    <location>
        <begin position="42"/>
        <end position="55"/>
    </location>
</feature>
<feature type="region of interest" description="Disordered" evidence="1">
    <location>
        <begin position="38"/>
        <end position="74"/>
    </location>
</feature>
<dbReference type="EMBL" id="MTYJ01000129">
    <property type="protein sequence ID" value="OQV13145.1"/>
    <property type="molecule type" value="Genomic_DNA"/>
</dbReference>
<protein>
    <submittedName>
        <fullName evidence="2">Uncharacterized protein</fullName>
    </submittedName>
</protein>
<organism evidence="2 3">
    <name type="scientific">Hypsibius exemplaris</name>
    <name type="common">Freshwater tardigrade</name>
    <dbReference type="NCBI Taxonomy" id="2072580"/>
    <lineage>
        <taxon>Eukaryota</taxon>
        <taxon>Metazoa</taxon>
        <taxon>Ecdysozoa</taxon>
        <taxon>Tardigrada</taxon>
        <taxon>Eutardigrada</taxon>
        <taxon>Parachela</taxon>
        <taxon>Hypsibioidea</taxon>
        <taxon>Hypsibiidae</taxon>
        <taxon>Hypsibius</taxon>
    </lineage>
</organism>
<reference evidence="3" key="1">
    <citation type="submission" date="2017-01" db="EMBL/GenBank/DDBJ databases">
        <title>Comparative genomics of anhydrobiosis in the tardigrade Hypsibius dujardini.</title>
        <authorList>
            <person name="Yoshida Y."/>
            <person name="Koutsovoulos G."/>
            <person name="Laetsch D."/>
            <person name="Stevens L."/>
            <person name="Kumar S."/>
            <person name="Horikawa D."/>
            <person name="Ishino K."/>
            <person name="Komine S."/>
            <person name="Tomita M."/>
            <person name="Blaxter M."/>
            <person name="Arakawa K."/>
        </authorList>
    </citation>
    <scope>NUCLEOTIDE SEQUENCE [LARGE SCALE GENOMIC DNA]</scope>
    <source>
        <strain evidence="3">Z151</strain>
    </source>
</reference>
<comment type="caution">
    <text evidence="2">The sequence shown here is derived from an EMBL/GenBank/DDBJ whole genome shotgun (WGS) entry which is preliminary data.</text>
</comment>
<dbReference type="AlphaFoldDB" id="A0A1W0WD50"/>
<gene>
    <name evidence="2" type="ORF">BV898_12577</name>
</gene>
<sequence>MIYHYSILEAVVNFFDVVNDNVANIHELERDFVQCRQRDGENPSQSDQRKSQTASPGDDPETSSSSSFPQQNTCHEPVTRYALVDVRAFDIFSALEHGDPKARNLLSSSTIISNSEAYDLILSRTAEKQATTTTASHFGPYVDPPTAEVFSDADFFVPSLKRPCV</sequence>